<evidence type="ECO:0000313" key="2">
    <source>
        <dbReference type="EMBL" id="GEO11476.1"/>
    </source>
</evidence>
<dbReference type="InterPro" id="IPR029058">
    <property type="entry name" value="AB_hydrolase_fold"/>
</dbReference>
<dbReference type="GO" id="GO:0016787">
    <property type="term" value="F:hydrolase activity"/>
    <property type="evidence" value="ECO:0007669"/>
    <property type="project" value="UniProtKB-KW"/>
</dbReference>
<keyword evidence="2" id="KW-0378">Hydrolase</keyword>
<sequence length="316" mass="35752">MKKLLRQVARLLLFIFVLLNIVAAFHAYKFTHFYDKGHTAVKKPELMDGWDKTKAILFGIDYFKLPIAATPTHPYQTTYIKTTDSIILEGWYVPKDSAKGTVILFHGHGGNKGGVLTEAENFYNYGYNVCLVDFRAHGNSKGNICTIGFDESHDVKAVYDFIKAKGEKNIILWGISLGAATITKAMSDYKDIQPAKIILEMPFASLTDAVKGRLRIMHLPSQPLATMLTFWGGVEQRFWAFNHEPAEYAKSIKVPVLLQWGQNDFRVSETETKEIFDNLPSQKKHLTIYAESGHQSLAKNEPGKWNETVKAFLEDK</sequence>
<dbReference type="InterPro" id="IPR022742">
    <property type="entry name" value="Hydrolase_4"/>
</dbReference>
<dbReference type="PANTHER" id="PTHR43358">
    <property type="entry name" value="ALPHA/BETA-HYDROLASE"/>
    <property type="match status" value="1"/>
</dbReference>
<dbReference type="AlphaFoldDB" id="A0A512BHL9"/>
<dbReference type="Proteomes" id="UP000321513">
    <property type="component" value="Unassembled WGS sequence"/>
</dbReference>
<dbReference type="InterPro" id="IPR052920">
    <property type="entry name" value="DNA-binding_regulatory"/>
</dbReference>
<dbReference type="Pfam" id="PF12146">
    <property type="entry name" value="Hydrolase_4"/>
    <property type="match status" value="1"/>
</dbReference>
<proteinExistence type="predicted"/>
<organism evidence="2 3">
    <name type="scientific">Segetibacter aerophilus</name>
    <dbReference type="NCBI Taxonomy" id="670293"/>
    <lineage>
        <taxon>Bacteria</taxon>
        <taxon>Pseudomonadati</taxon>
        <taxon>Bacteroidota</taxon>
        <taxon>Chitinophagia</taxon>
        <taxon>Chitinophagales</taxon>
        <taxon>Chitinophagaceae</taxon>
        <taxon>Segetibacter</taxon>
    </lineage>
</organism>
<dbReference type="RefSeq" id="WP_147205581.1">
    <property type="nucleotide sequence ID" value="NZ_BJYT01000022.1"/>
</dbReference>
<comment type="caution">
    <text evidence="2">The sequence shown here is derived from an EMBL/GenBank/DDBJ whole genome shotgun (WGS) entry which is preliminary data.</text>
</comment>
<reference evidence="2 3" key="1">
    <citation type="submission" date="2019-07" db="EMBL/GenBank/DDBJ databases">
        <title>Whole genome shotgun sequence of Segetibacter aerophilus NBRC 106135.</title>
        <authorList>
            <person name="Hosoyama A."/>
            <person name="Uohara A."/>
            <person name="Ohji S."/>
            <person name="Ichikawa N."/>
        </authorList>
    </citation>
    <scope>NUCLEOTIDE SEQUENCE [LARGE SCALE GENOMIC DNA]</scope>
    <source>
        <strain evidence="2 3">NBRC 106135</strain>
    </source>
</reference>
<accession>A0A512BHL9</accession>
<dbReference type="Gene3D" id="3.40.50.1820">
    <property type="entry name" value="alpha/beta hydrolase"/>
    <property type="match status" value="1"/>
</dbReference>
<dbReference type="OrthoDB" id="9777090at2"/>
<keyword evidence="3" id="KW-1185">Reference proteome</keyword>
<evidence type="ECO:0000259" key="1">
    <source>
        <dbReference type="Pfam" id="PF12146"/>
    </source>
</evidence>
<dbReference type="PANTHER" id="PTHR43358:SF4">
    <property type="entry name" value="ALPHA_BETA HYDROLASE FOLD-1 DOMAIN-CONTAINING PROTEIN"/>
    <property type="match status" value="1"/>
</dbReference>
<dbReference type="EMBL" id="BJYT01000022">
    <property type="protein sequence ID" value="GEO11476.1"/>
    <property type="molecule type" value="Genomic_DNA"/>
</dbReference>
<protein>
    <submittedName>
        <fullName evidence="2">Alpha/beta hydrolase</fullName>
    </submittedName>
</protein>
<dbReference type="SUPFAM" id="SSF53474">
    <property type="entry name" value="alpha/beta-Hydrolases"/>
    <property type="match status" value="1"/>
</dbReference>
<feature type="domain" description="Serine aminopeptidase S33" evidence="1">
    <location>
        <begin position="97"/>
        <end position="210"/>
    </location>
</feature>
<gene>
    <name evidence="2" type="ORF">SAE01_39720</name>
</gene>
<name>A0A512BHL9_9BACT</name>
<evidence type="ECO:0000313" key="3">
    <source>
        <dbReference type="Proteomes" id="UP000321513"/>
    </source>
</evidence>